<evidence type="ECO:0000313" key="1">
    <source>
        <dbReference type="EMBL" id="MDR6244743.1"/>
    </source>
</evidence>
<keyword evidence="2" id="KW-1185">Reference proteome</keyword>
<accession>A0ABU1IZQ6</accession>
<reference evidence="1 2" key="1">
    <citation type="submission" date="2023-07" db="EMBL/GenBank/DDBJ databases">
        <title>Genomic Encyclopedia of Type Strains, Phase IV (KMG-IV): sequencing the most valuable type-strain genomes for metagenomic binning, comparative biology and taxonomic classification.</title>
        <authorList>
            <person name="Goeker M."/>
        </authorList>
    </citation>
    <scope>NUCLEOTIDE SEQUENCE [LARGE SCALE GENOMIC DNA]</scope>
    <source>
        <strain evidence="1 2">DSM 22170</strain>
    </source>
</reference>
<comment type="caution">
    <text evidence="1">The sequence shown here is derived from an EMBL/GenBank/DDBJ whole genome shotgun (WGS) entry which is preliminary data.</text>
</comment>
<dbReference type="RefSeq" id="WP_188776627.1">
    <property type="nucleotide sequence ID" value="NZ_BMMB01000007.1"/>
</dbReference>
<sequence>MTIIKITPLVGIDPIKLGMTELQVEEELKNSPFDNHEELFSRLEYDATNKLHYIEMSNPFDGFNLQLIYNGVDLFKTKAKDIIESISKQASYIQDDESQMGFNFIFQELGLAFWRPGVMTDDILNSKEFLTELSPENQEYEKRNFYFTTVSLFSPSYYDL</sequence>
<evidence type="ECO:0000313" key="2">
    <source>
        <dbReference type="Proteomes" id="UP001185028"/>
    </source>
</evidence>
<dbReference type="Proteomes" id="UP001185028">
    <property type="component" value="Unassembled WGS sequence"/>
</dbReference>
<dbReference type="EMBL" id="JAVDQH010000009">
    <property type="protein sequence ID" value="MDR6244743.1"/>
    <property type="molecule type" value="Genomic_DNA"/>
</dbReference>
<protein>
    <submittedName>
        <fullName evidence="1">Uncharacterized protein</fullName>
    </submittedName>
</protein>
<organism evidence="1 2">
    <name type="scientific">Paenibacillus hunanensis</name>
    <dbReference type="NCBI Taxonomy" id="539262"/>
    <lineage>
        <taxon>Bacteria</taxon>
        <taxon>Bacillati</taxon>
        <taxon>Bacillota</taxon>
        <taxon>Bacilli</taxon>
        <taxon>Bacillales</taxon>
        <taxon>Paenibacillaceae</taxon>
        <taxon>Paenibacillus</taxon>
    </lineage>
</organism>
<proteinExistence type="predicted"/>
<gene>
    <name evidence="1" type="ORF">JOC58_002640</name>
</gene>
<name>A0ABU1IZQ6_9BACL</name>